<proteinExistence type="predicted"/>
<protein>
    <submittedName>
        <fullName evidence="1">Uncharacterized protein</fullName>
    </submittedName>
</protein>
<comment type="caution">
    <text evidence="1">The sequence shown here is derived from an EMBL/GenBank/DDBJ whole genome shotgun (WGS) entry which is preliminary data.</text>
</comment>
<gene>
    <name evidence="1" type="ORF">CPB84DRAFT_1798736</name>
</gene>
<dbReference type="AlphaFoldDB" id="A0A9P5NB26"/>
<accession>A0A9P5NB26</accession>
<sequence length="118" mass="12832">MRVGVGVEATTAIYLTASFLLSFTGLRGSEVSHRHLSISPNSKPRADAQMLCYWERMRCSCSSCSPSAPASLASRAPASQRRGWWGYNSDWDWVWMSAVESGSGRGRGLISGIHGSHP</sequence>
<organism evidence="1 2">
    <name type="scientific">Gymnopilus junonius</name>
    <name type="common">Spectacular rustgill mushroom</name>
    <name type="synonym">Gymnopilus spectabilis subsp. junonius</name>
    <dbReference type="NCBI Taxonomy" id="109634"/>
    <lineage>
        <taxon>Eukaryota</taxon>
        <taxon>Fungi</taxon>
        <taxon>Dikarya</taxon>
        <taxon>Basidiomycota</taxon>
        <taxon>Agaricomycotina</taxon>
        <taxon>Agaricomycetes</taxon>
        <taxon>Agaricomycetidae</taxon>
        <taxon>Agaricales</taxon>
        <taxon>Agaricineae</taxon>
        <taxon>Hymenogastraceae</taxon>
        <taxon>Gymnopilus</taxon>
    </lineage>
</organism>
<name>A0A9P5NB26_GYMJU</name>
<evidence type="ECO:0000313" key="1">
    <source>
        <dbReference type="EMBL" id="KAF8873009.1"/>
    </source>
</evidence>
<dbReference type="Proteomes" id="UP000724874">
    <property type="component" value="Unassembled WGS sequence"/>
</dbReference>
<keyword evidence="2" id="KW-1185">Reference proteome</keyword>
<evidence type="ECO:0000313" key="2">
    <source>
        <dbReference type="Proteomes" id="UP000724874"/>
    </source>
</evidence>
<reference evidence="1" key="1">
    <citation type="submission" date="2020-11" db="EMBL/GenBank/DDBJ databases">
        <authorList>
            <consortium name="DOE Joint Genome Institute"/>
            <person name="Ahrendt S."/>
            <person name="Riley R."/>
            <person name="Andreopoulos W."/>
            <person name="LaButti K."/>
            <person name="Pangilinan J."/>
            <person name="Ruiz-duenas F.J."/>
            <person name="Barrasa J.M."/>
            <person name="Sanchez-Garcia M."/>
            <person name="Camarero S."/>
            <person name="Miyauchi S."/>
            <person name="Serrano A."/>
            <person name="Linde D."/>
            <person name="Babiker R."/>
            <person name="Drula E."/>
            <person name="Ayuso-Fernandez I."/>
            <person name="Pacheco R."/>
            <person name="Padilla G."/>
            <person name="Ferreira P."/>
            <person name="Barriuso J."/>
            <person name="Kellner H."/>
            <person name="Castanera R."/>
            <person name="Alfaro M."/>
            <person name="Ramirez L."/>
            <person name="Pisabarro A.G."/>
            <person name="Kuo A."/>
            <person name="Tritt A."/>
            <person name="Lipzen A."/>
            <person name="He G."/>
            <person name="Yan M."/>
            <person name="Ng V."/>
            <person name="Cullen D."/>
            <person name="Martin F."/>
            <person name="Rosso M.-N."/>
            <person name="Henrissat B."/>
            <person name="Hibbett D."/>
            <person name="Martinez A.T."/>
            <person name="Grigoriev I.V."/>
        </authorList>
    </citation>
    <scope>NUCLEOTIDE SEQUENCE</scope>
    <source>
        <strain evidence="1">AH 44721</strain>
    </source>
</reference>
<dbReference type="EMBL" id="JADNYJ010000249">
    <property type="protein sequence ID" value="KAF8873009.1"/>
    <property type="molecule type" value="Genomic_DNA"/>
</dbReference>